<dbReference type="InterPro" id="IPR029052">
    <property type="entry name" value="Metallo-depent_PP-like"/>
</dbReference>
<accession>A0ABW2INC4</accession>
<gene>
    <name evidence="6" type="ORF">ACFQS8_13690</name>
</gene>
<dbReference type="InterPro" id="IPR004843">
    <property type="entry name" value="Calcineurin-like_PHP"/>
</dbReference>
<name>A0ABW2INC4_9PROT</name>
<comment type="similarity">
    <text evidence="4">Belongs to the cyclic nucleotide phosphodiesterase class-III family.</text>
</comment>
<dbReference type="GO" id="GO:0016787">
    <property type="term" value="F:hydrolase activity"/>
    <property type="evidence" value="ECO:0007669"/>
    <property type="project" value="UniProtKB-KW"/>
</dbReference>
<organism evidence="6 7">
    <name type="scientific">Hirschia litorea</name>
    <dbReference type="NCBI Taxonomy" id="1199156"/>
    <lineage>
        <taxon>Bacteria</taxon>
        <taxon>Pseudomonadati</taxon>
        <taxon>Pseudomonadota</taxon>
        <taxon>Alphaproteobacteria</taxon>
        <taxon>Hyphomonadales</taxon>
        <taxon>Hyphomonadaceae</taxon>
        <taxon>Hirschia</taxon>
    </lineage>
</organism>
<comment type="caution">
    <text evidence="6">The sequence shown here is derived from an EMBL/GenBank/DDBJ whole genome shotgun (WGS) entry which is preliminary data.</text>
</comment>
<evidence type="ECO:0000313" key="7">
    <source>
        <dbReference type="Proteomes" id="UP001596492"/>
    </source>
</evidence>
<protein>
    <submittedName>
        <fullName evidence="6">Metallophosphoesterase family protein</fullName>
        <ecNumber evidence="6">3.1.-.-</ecNumber>
    </submittedName>
</protein>
<dbReference type="Pfam" id="PF00149">
    <property type="entry name" value="Metallophos"/>
    <property type="match status" value="1"/>
</dbReference>
<evidence type="ECO:0000259" key="5">
    <source>
        <dbReference type="Pfam" id="PF00149"/>
    </source>
</evidence>
<dbReference type="RefSeq" id="WP_382168305.1">
    <property type="nucleotide sequence ID" value="NZ_JBHTBR010000005.1"/>
</dbReference>
<dbReference type="Proteomes" id="UP001596492">
    <property type="component" value="Unassembled WGS sequence"/>
</dbReference>
<reference evidence="7" key="1">
    <citation type="journal article" date="2019" name="Int. J. Syst. Evol. Microbiol.">
        <title>The Global Catalogue of Microorganisms (GCM) 10K type strain sequencing project: providing services to taxonomists for standard genome sequencing and annotation.</title>
        <authorList>
            <consortium name="The Broad Institute Genomics Platform"/>
            <consortium name="The Broad Institute Genome Sequencing Center for Infectious Disease"/>
            <person name="Wu L."/>
            <person name="Ma J."/>
        </authorList>
    </citation>
    <scope>NUCLEOTIDE SEQUENCE [LARGE SCALE GENOMIC DNA]</scope>
    <source>
        <strain evidence="7">CCUG 51308</strain>
    </source>
</reference>
<keyword evidence="3" id="KW-0408">Iron</keyword>
<keyword evidence="2 6" id="KW-0378">Hydrolase</keyword>
<feature type="domain" description="Calcineurin-like phosphoesterase" evidence="5">
    <location>
        <begin position="6"/>
        <end position="194"/>
    </location>
</feature>
<dbReference type="Gene3D" id="3.60.21.10">
    <property type="match status" value="1"/>
</dbReference>
<sequence>MSDVLVQIADIHFGAEHEAAIKSAIGQINEIAPDAIIVCGDLTQRGKRSEFSDAKNWLTHFDFPILVVPGNHDTPLLNLWTRMRSAFARYHEFFDTISSPISVSHGKITGLNTARGWQVRRNWAEGSVNLDALDNVLKQGSDAEKQPFILACHHPFLSPPKAPMVTATRRGILASGRIAEAGVEILLTGHVHTPSATVYREKSGQYLAISAGTLSTRLREYPPSFNVLNIDDEYISVSVYAFNGIEFDRVDLGRWTRKSLEPFA</sequence>
<dbReference type="EMBL" id="JBHTBR010000005">
    <property type="protein sequence ID" value="MFC7292679.1"/>
    <property type="molecule type" value="Genomic_DNA"/>
</dbReference>
<evidence type="ECO:0000256" key="2">
    <source>
        <dbReference type="ARBA" id="ARBA00022801"/>
    </source>
</evidence>
<dbReference type="SUPFAM" id="SSF56300">
    <property type="entry name" value="Metallo-dependent phosphatases"/>
    <property type="match status" value="1"/>
</dbReference>
<dbReference type="InterPro" id="IPR050884">
    <property type="entry name" value="CNP_phosphodiesterase-III"/>
</dbReference>
<dbReference type="PANTHER" id="PTHR42988:SF2">
    <property type="entry name" value="CYCLIC NUCLEOTIDE PHOSPHODIESTERASE CBUA0032-RELATED"/>
    <property type="match status" value="1"/>
</dbReference>
<evidence type="ECO:0000256" key="3">
    <source>
        <dbReference type="ARBA" id="ARBA00023004"/>
    </source>
</evidence>
<proteinExistence type="inferred from homology"/>
<evidence type="ECO:0000256" key="4">
    <source>
        <dbReference type="ARBA" id="ARBA00025742"/>
    </source>
</evidence>
<dbReference type="EC" id="3.1.-.-" evidence="6"/>
<evidence type="ECO:0000256" key="1">
    <source>
        <dbReference type="ARBA" id="ARBA00022723"/>
    </source>
</evidence>
<keyword evidence="1" id="KW-0479">Metal-binding</keyword>
<evidence type="ECO:0000313" key="6">
    <source>
        <dbReference type="EMBL" id="MFC7292679.1"/>
    </source>
</evidence>
<dbReference type="PANTHER" id="PTHR42988">
    <property type="entry name" value="PHOSPHOHYDROLASE"/>
    <property type="match status" value="1"/>
</dbReference>
<keyword evidence="7" id="KW-1185">Reference proteome</keyword>